<accession>A0A9D3XL24</accession>
<dbReference type="InterPro" id="IPR036179">
    <property type="entry name" value="Ig-like_dom_sf"/>
</dbReference>
<feature type="domain" description="Ig-like" evidence="2">
    <location>
        <begin position="679"/>
        <end position="798"/>
    </location>
</feature>
<feature type="compositionally biased region" description="Pro residues" evidence="1">
    <location>
        <begin position="1033"/>
        <end position="1119"/>
    </location>
</feature>
<dbReference type="GO" id="GO:0005886">
    <property type="term" value="C:plasma membrane"/>
    <property type="evidence" value="ECO:0007669"/>
    <property type="project" value="TreeGrafter"/>
</dbReference>
<dbReference type="GO" id="GO:0035855">
    <property type="term" value="P:megakaryocyte development"/>
    <property type="evidence" value="ECO:0007669"/>
    <property type="project" value="TreeGrafter"/>
</dbReference>
<protein>
    <recommendedName>
        <fullName evidence="2">Ig-like domain-containing protein</fullName>
    </recommendedName>
</protein>
<feature type="domain" description="Ig-like" evidence="2">
    <location>
        <begin position="220"/>
        <end position="333"/>
    </location>
</feature>
<keyword evidence="4" id="KW-1185">Reference proteome</keyword>
<dbReference type="InterPro" id="IPR007110">
    <property type="entry name" value="Ig-like_dom"/>
</dbReference>
<dbReference type="InterPro" id="IPR013106">
    <property type="entry name" value="Ig_V-set"/>
</dbReference>
<feature type="compositionally biased region" description="Low complexity" evidence="1">
    <location>
        <begin position="83"/>
        <end position="93"/>
    </location>
</feature>
<dbReference type="AlphaFoldDB" id="A0A9D3XL24"/>
<feature type="domain" description="Ig-like" evidence="2">
    <location>
        <begin position="799"/>
        <end position="878"/>
    </location>
</feature>
<dbReference type="Pfam" id="PF15096">
    <property type="entry name" value="G6B"/>
    <property type="match status" value="1"/>
</dbReference>
<dbReference type="InterPro" id="IPR013783">
    <property type="entry name" value="Ig-like_fold"/>
</dbReference>
<dbReference type="GO" id="GO:0030220">
    <property type="term" value="P:platelet formation"/>
    <property type="evidence" value="ECO:0007669"/>
    <property type="project" value="TreeGrafter"/>
</dbReference>
<feature type="region of interest" description="Disordered" evidence="1">
    <location>
        <begin position="619"/>
        <end position="680"/>
    </location>
</feature>
<evidence type="ECO:0000313" key="4">
    <source>
        <dbReference type="Proteomes" id="UP000827986"/>
    </source>
</evidence>
<gene>
    <name evidence="3" type="ORF">KIL84_004061</name>
</gene>
<feature type="compositionally biased region" description="Gly residues" evidence="1">
    <location>
        <begin position="156"/>
        <end position="171"/>
    </location>
</feature>
<feature type="region of interest" description="Disordered" evidence="1">
    <location>
        <begin position="213"/>
        <end position="232"/>
    </location>
</feature>
<feature type="region of interest" description="Disordered" evidence="1">
    <location>
        <begin position="491"/>
        <end position="514"/>
    </location>
</feature>
<feature type="compositionally biased region" description="Basic and acidic residues" evidence="1">
    <location>
        <begin position="495"/>
        <end position="505"/>
    </location>
</feature>
<feature type="compositionally biased region" description="Low complexity" evidence="1">
    <location>
        <begin position="990"/>
        <end position="1001"/>
    </location>
</feature>
<feature type="region of interest" description="Disordered" evidence="1">
    <location>
        <begin position="1014"/>
        <end position="1128"/>
    </location>
</feature>
<evidence type="ECO:0000313" key="3">
    <source>
        <dbReference type="EMBL" id="KAH1182569.1"/>
    </source>
</evidence>
<dbReference type="PROSITE" id="PS50835">
    <property type="entry name" value="IG_LIKE"/>
    <property type="match status" value="3"/>
</dbReference>
<evidence type="ECO:0000259" key="2">
    <source>
        <dbReference type="PROSITE" id="PS50835"/>
    </source>
</evidence>
<dbReference type="InterPro" id="IPR048308">
    <property type="entry name" value="G6B_V-set"/>
</dbReference>
<feature type="region of interest" description="Disordered" evidence="1">
    <location>
        <begin position="570"/>
        <end position="589"/>
    </location>
</feature>
<organism evidence="3 4">
    <name type="scientific">Mauremys mutica</name>
    <name type="common">yellowpond turtle</name>
    <dbReference type="NCBI Taxonomy" id="74926"/>
    <lineage>
        <taxon>Eukaryota</taxon>
        <taxon>Metazoa</taxon>
        <taxon>Chordata</taxon>
        <taxon>Craniata</taxon>
        <taxon>Vertebrata</taxon>
        <taxon>Euteleostomi</taxon>
        <taxon>Archelosauria</taxon>
        <taxon>Testudinata</taxon>
        <taxon>Testudines</taxon>
        <taxon>Cryptodira</taxon>
        <taxon>Durocryptodira</taxon>
        <taxon>Testudinoidea</taxon>
        <taxon>Geoemydidae</taxon>
        <taxon>Geoemydinae</taxon>
        <taxon>Mauremys</taxon>
    </lineage>
</organism>
<evidence type="ECO:0000256" key="1">
    <source>
        <dbReference type="SAM" id="MobiDB-lite"/>
    </source>
</evidence>
<feature type="compositionally biased region" description="Polar residues" evidence="1">
    <location>
        <begin position="134"/>
        <end position="150"/>
    </location>
</feature>
<feature type="compositionally biased region" description="Pro residues" evidence="1">
    <location>
        <begin position="1014"/>
        <end position="1025"/>
    </location>
</feature>
<reference evidence="3" key="1">
    <citation type="submission" date="2021-09" db="EMBL/GenBank/DDBJ databases">
        <title>The genome of Mauremys mutica provides insights into the evolution of semi-aquatic lifestyle.</title>
        <authorList>
            <person name="Gong S."/>
            <person name="Gao Y."/>
        </authorList>
    </citation>
    <scope>NUCLEOTIDE SEQUENCE</scope>
    <source>
        <strain evidence="3">MM-2020</strain>
        <tissue evidence="3">Muscle</tissue>
    </source>
</reference>
<dbReference type="SMART" id="SM00406">
    <property type="entry name" value="IGv"/>
    <property type="match status" value="1"/>
</dbReference>
<feature type="region of interest" description="Disordered" evidence="1">
    <location>
        <begin position="887"/>
        <end position="921"/>
    </location>
</feature>
<dbReference type="Proteomes" id="UP000827986">
    <property type="component" value="Unassembled WGS sequence"/>
</dbReference>
<feature type="compositionally biased region" description="Pro residues" evidence="1">
    <location>
        <begin position="223"/>
        <end position="232"/>
    </location>
</feature>
<feature type="compositionally biased region" description="Gly residues" evidence="1">
    <location>
        <begin position="626"/>
        <end position="644"/>
    </location>
</feature>
<sequence>MEPGAPSLLCVTPPHPRLPHAVNPPPPPNPGAPRAAEMNSKEGIFCTSGLCVCGDAASSGGQPPVPGSSARPAGGPDPLWLHFPPAGGSPSFPGLGGGVALAPRGGRRQGEPGIRTPPASALVSGDGRAPRSPPHNQKTGSRGSCQNSLPLSAGQEQGGQLSGGASAGTNGGARPSVGFRVNAVGPGWLRLPADPGAAGLGEVWAAVIRAPAPDSAPEVPTVTAPPIPPPPRSPPRLEVRGAGDQILLPCGAPGPRLRWVWAPRYPKCAGDPGNLEIARLPPGPEPPQFRGRLDPHPSAPGALLLRDLVMSDSGTFTCHGESGPEPPVRLEVTGGCRNNLTISSNRTSPSALTLRCRRCPLLPGPASFRWLLNAQPLGNQRWATKREYGATVRLDPSPRAAWGRWECRLRGAAPGGFEFCVEPPPRAGGAGTIVPPTLPHGAPCCPDPASVPGPGSEWGIWVAAPAPALGLIGAGLGTWCLWRRRRGRNRRNRNKRENETGERETNTPNPPPAGLLPRYPTAPTMGQSRGAQVPGPLLYAEVQHPLVPRAPPPPPHGTTVYATIPCEQDPAQRQTHPTPAAPSPLRGSTMGPPLLPLALALLAAVPRGLSQVRSRLGRGAGISHSLGGGSAGERGAQRGGGGLCPGPSVLSMEPNSQQNPRAEVAASLRQARGPRHSSPLVGRNHLALEFAGPEVTTEAGSSVSLPCTLTGPRLSWRWVPQYPRCAGGSGGIQTIYTVTAAGAHDAPAGRFQKRLQLLMDQGTRTSVLQLRNLHRSDSGAFFCASPRQDAPPISVTVTPGCLAGASITAVPQEPVREGASVSLSCTPCGAQGPTSPPAGGATWQLNGKPLPDPTALRMLRAKVTIEGFSSRFEGLWSCHLPGDPPRSGGYCLERDPGAPGTQESPPPGPTPVSPRSAPGSGGGVTVLALRWGLALLFLSASLGAVGSVHWRTRVRPAGQQVPAPVLPAPPAGLPCPPCSPTPPAAPHPAPHSSAPPAGLPLLLAPPAGLPCPPCSPTPPAAPHPAPRSSAPPAGLPLPPLQPNPPLLPPPPAELPLPPSLQPNPPLLPPPPVGLPLPPSLQPNPPLLPPPPVGLPLPPSLQPNPPPAAPTPCGAPPAPLPAAQTPPLR</sequence>
<feature type="region of interest" description="Disordered" evidence="1">
    <location>
        <begin position="977"/>
        <end position="1001"/>
    </location>
</feature>
<dbReference type="GO" id="GO:0007229">
    <property type="term" value="P:integrin-mediated signaling pathway"/>
    <property type="evidence" value="ECO:0007669"/>
    <property type="project" value="TreeGrafter"/>
</dbReference>
<dbReference type="Gene3D" id="2.60.40.10">
    <property type="entry name" value="Immunoglobulins"/>
    <property type="match status" value="1"/>
</dbReference>
<feature type="compositionally biased region" description="Pro residues" evidence="1">
    <location>
        <begin position="977"/>
        <end position="989"/>
    </location>
</feature>
<feature type="compositionally biased region" description="Low complexity" evidence="1">
    <location>
        <begin position="56"/>
        <end position="70"/>
    </location>
</feature>
<name>A0A9D3XL24_9SAUR</name>
<dbReference type="InterPro" id="IPR028070">
    <property type="entry name" value="G6B"/>
</dbReference>
<feature type="region of interest" description="Disordered" evidence="1">
    <location>
        <begin position="1"/>
        <end position="37"/>
    </location>
</feature>
<feature type="region of interest" description="Disordered" evidence="1">
    <location>
        <begin position="56"/>
        <end position="173"/>
    </location>
</feature>
<dbReference type="SMART" id="SM00409">
    <property type="entry name" value="IG"/>
    <property type="match status" value="3"/>
</dbReference>
<dbReference type="PANTHER" id="PTHR37347:SF1">
    <property type="entry name" value="MEGAKARYOCYTE AND PLATELET INHIBITORY RECEPTOR G6B"/>
    <property type="match status" value="1"/>
</dbReference>
<dbReference type="PANTHER" id="PTHR37347">
    <property type="entry name" value="MEGAKARYOCYTE AND PLATELET INHIBITORY RECEPTOR G6B"/>
    <property type="match status" value="1"/>
</dbReference>
<dbReference type="EMBL" id="JAHDVG010000466">
    <property type="protein sequence ID" value="KAH1182569.1"/>
    <property type="molecule type" value="Genomic_DNA"/>
</dbReference>
<feature type="compositionally biased region" description="Pro residues" evidence="1">
    <location>
        <begin position="22"/>
        <end position="31"/>
    </location>
</feature>
<dbReference type="InterPro" id="IPR003599">
    <property type="entry name" value="Ig_sub"/>
</dbReference>
<comment type="caution">
    <text evidence="3">The sequence shown here is derived from an EMBL/GenBank/DDBJ whole genome shotgun (WGS) entry which is preliminary data.</text>
</comment>
<dbReference type="GO" id="GO:0007596">
    <property type="term" value="P:blood coagulation"/>
    <property type="evidence" value="ECO:0007669"/>
    <property type="project" value="TreeGrafter"/>
</dbReference>
<dbReference type="SUPFAM" id="SSF48726">
    <property type="entry name" value="Immunoglobulin"/>
    <property type="match status" value="2"/>
</dbReference>
<feature type="region of interest" description="Disordered" evidence="1">
    <location>
        <begin position="829"/>
        <end position="848"/>
    </location>
</feature>
<proteinExistence type="predicted"/>